<dbReference type="STRING" id="869211.Spith_2282"/>
<dbReference type="GO" id="GO:0016020">
    <property type="term" value="C:membrane"/>
    <property type="evidence" value="ECO:0007669"/>
    <property type="project" value="UniProtKB-SubCell"/>
</dbReference>
<dbReference type="PANTHER" id="PTHR43562">
    <property type="entry name" value="NAPA-TYPE SODIUM/HYDROGEN ANTIPORTER"/>
    <property type="match status" value="1"/>
</dbReference>
<keyword evidence="9" id="KW-0739">Sodium transport</keyword>
<sequence length="380" mass="40576">MIHEHVLFHLAVILVLAKYGSALFVRLKLPPVLGMLLAGLLLGPSGLHLLEADVAIQWLARLGVIFLLFAAGLETDLDQMRQQGRISVLVALGGVLLPFLAGMGLEFAYGASSAKAAVMGTMLTATSVSVTVMALIDLKRLRSPEGTTILSAAVIDDVIGFLLLTFSFAIYGGGEHILWVIAKVVLYFGVTFLVGSFLFRPFMELSRRIHIEKAVVSMGIALCFIFAWAAEQVGVAEITGAYLAGLYLSQTEFRRTILEGIEDLGQSFFVSIFFITIGLETYIEGISGDPVYIVLLASIALFTKLIGAGSGALLGGFSPIQALRVGVGMIPRGEVALIVASMAMDRGIFSHVEFSLTVLVVVITALIPPPVLKLSYRGSA</sequence>
<accession>G0GG61</accession>
<evidence type="ECO:0000313" key="13">
    <source>
        <dbReference type="Proteomes" id="UP000007254"/>
    </source>
</evidence>
<evidence type="ECO:0000256" key="6">
    <source>
        <dbReference type="ARBA" id="ARBA00023053"/>
    </source>
</evidence>
<dbReference type="OrthoDB" id="9793589at2"/>
<comment type="subcellular location">
    <subcellularLocation>
        <location evidence="1">Membrane</location>
        <topology evidence="1">Multi-pass membrane protein</topology>
    </subcellularLocation>
</comment>
<dbReference type="PANTHER" id="PTHR43562:SF3">
    <property type="entry name" value="SODIUM ION_PROTON EXCHANGER (EUROFUNG)"/>
    <property type="match status" value="1"/>
</dbReference>
<protein>
    <submittedName>
        <fullName evidence="12">Sodium/hydrogen exchanger</fullName>
    </submittedName>
</protein>
<dbReference type="Pfam" id="PF00999">
    <property type="entry name" value="Na_H_Exchanger"/>
    <property type="match status" value="1"/>
</dbReference>
<name>G0GG61_WINT7</name>
<evidence type="ECO:0000256" key="2">
    <source>
        <dbReference type="ARBA" id="ARBA00022448"/>
    </source>
</evidence>
<feature type="transmembrane region" description="Helical" evidence="10">
    <location>
        <begin position="264"/>
        <end position="283"/>
    </location>
</feature>
<dbReference type="KEGG" id="stq:Spith_2282"/>
<evidence type="ECO:0000256" key="9">
    <source>
        <dbReference type="ARBA" id="ARBA00023201"/>
    </source>
</evidence>
<feature type="transmembrane region" description="Helical" evidence="10">
    <location>
        <begin position="6"/>
        <end position="25"/>
    </location>
</feature>
<keyword evidence="3" id="KW-0050">Antiport</keyword>
<evidence type="ECO:0000256" key="10">
    <source>
        <dbReference type="SAM" id="Phobius"/>
    </source>
</evidence>
<proteinExistence type="predicted"/>
<dbReference type="HOGENOM" id="CLU_005126_7_1_12"/>
<dbReference type="GO" id="GO:0006814">
    <property type="term" value="P:sodium ion transport"/>
    <property type="evidence" value="ECO:0007669"/>
    <property type="project" value="UniProtKB-KW"/>
</dbReference>
<keyword evidence="4 10" id="KW-0812">Transmembrane</keyword>
<evidence type="ECO:0000256" key="5">
    <source>
        <dbReference type="ARBA" id="ARBA00022989"/>
    </source>
</evidence>
<keyword evidence="7" id="KW-0406">Ion transport</keyword>
<feature type="domain" description="Cation/H+ exchanger transmembrane" evidence="11">
    <location>
        <begin position="13"/>
        <end position="371"/>
    </location>
</feature>
<feature type="transmembrane region" description="Helical" evidence="10">
    <location>
        <begin position="177"/>
        <end position="199"/>
    </location>
</feature>
<evidence type="ECO:0000256" key="8">
    <source>
        <dbReference type="ARBA" id="ARBA00023136"/>
    </source>
</evidence>
<dbReference type="InterPro" id="IPR038770">
    <property type="entry name" value="Na+/solute_symporter_sf"/>
</dbReference>
<dbReference type="Proteomes" id="UP000007254">
    <property type="component" value="Chromosome"/>
</dbReference>
<dbReference type="RefSeq" id="WP_014625839.1">
    <property type="nucleotide sequence ID" value="NC_017583.1"/>
</dbReference>
<keyword evidence="2" id="KW-0813">Transport</keyword>
<evidence type="ECO:0000256" key="7">
    <source>
        <dbReference type="ARBA" id="ARBA00023065"/>
    </source>
</evidence>
<evidence type="ECO:0000256" key="4">
    <source>
        <dbReference type="ARBA" id="ARBA00022692"/>
    </source>
</evidence>
<dbReference type="EMBL" id="CP002903">
    <property type="protein sequence ID" value="AEJ62537.1"/>
    <property type="molecule type" value="Genomic_DNA"/>
</dbReference>
<evidence type="ECO:0000256" key="3">
    <source>
        <dbReference type="ARBA" id="ARBA00022449"/>
    </source>
</evidence>
<feature type="transmembrane region" description="Helical" evidence="10">
    <location>
        <begin position="116"/>
        <end position="136"/>
    </location>
</feature>
<keyword evidence="8 10" id="KW-0472">Membrane</keyword>
<evidence type="ECO:0000259" key="11">
    <source>
        <dbReference type="Pfam" id="PF00999"/>
    </source>
</evidence>
<feature type="transmembrane region" description="Helical" evidence="10">
    <location>
        <begin position="56"/>
        <end position="74"/>
    </location>
</feature>
<dbReference type="AlphaFoldDB" id="G0GG61"/>
<dbReference type="InterPro" id="IPR006153">
    <property type="entry name" value="Cation/H_exchanger_TM"/>
</dbReference>
<dbReference type="GO" id="GO:0015297">
    <property type="term" value="F:antiporter activity"/>
    <property type="evidence" value="ECO:0007669"/>
    <property type="project" value="UniProtKB-KW"/>
</dbReference>
<dbReference type="GO" id="GO:1902600">
    <property type="term" value="P:proton transmembrane transport"/>
    <property type="evidence" value="ECO:0007669"/>
    <property type="project" value="InterPro"/>
</dbReference>
<reference evidence="12 13" key="1">
    <citation type="submission" date="2011-06" db="EMBL/GenBank/DDBJ databases">
        <title>The complete genome of Spirochaeta thermophila DSM 6578.</title>
        <authorList>
            <consortium name="US DOE Joint Genome Institute (JGI-PGF)"/>
            <person name="Lucas S."/>
            <person name="Lapidus A."/>
            <person name="Bruce D."/>
            <person name="Goodwin L."/>
            <person name="Pitluck S."/>
            <person name="Peters L."/>
            <person name="Kyrpides N."/>
            <person name="Mavromatis K."/>
            <person name="Ivanova N."/>
            <person name="Mikailova N."/>
            <person name="Pagani I."/>
            <person name="Chertkov O."/>
            <person name="Detter J.C."/>
            <person name="Tapia R."/>
            <person name="Han C."/>
            <person name="Land M."/>
            <person name="Hauser L."/>
            <person name="Markowitz V."/>
            <person name="Cheng J.-F."/>
            <person name="Hugenholtz P."/>
            <person name="Woyke T."/>
            <person name="Wu D."/>
            <person name="Spring S."/>
            <person name="Merkhoffer B."/>
            <person name="Schneider S."/>
            <person name="Klenk H.-P."/>
            <person name="Eisen J.A."/>
        </authorList>
    </citation>
    <scope>NUCLEOTIDE SEQUENCE [LARGE SCALE GENOMIC DNA]</scope>
    <source>
        <strain evidence="13">ATCC 700085 / DSM 6578 / Z-1203</strain>
    </source>
</reference>
<feature type="transmembrane region" description="Helical" evidence="10">
    <location>
        <begin position="86"/>
        <end position="110"/>
    </location>
</feature>
<feature type="transmembrane region" description="Helical" evidence="10">
    <location>
        <begin position="290"/>
        <end position="314"/>
    </location>
</feature>
<keyword evidence="6" id="KW-0915">Sodium</keyword>
<gene>
    <name evidence="12" type="ordered locus">Spith_2282</name>
</gene>
<organism evidence="12 13">
    <name type="scientific">Winmispira thermophila (strain ATCC 700085 / DSM 6578 / Z-1203)</name>
    <name type="common">Spirochaeta thermophila</name>
    <dbReference type="NCBI Taxonomy" id="869211"/>
    <lineage>
        <taxon>Bacteria</taxon>
        <taxon>Pseudomonadati</taxon>
        <taxon>Spirochaetota</taxon>
        <taxon>Spirochaetia</taxon>
        <taxon>Winmispirales</taxon>
        <taxon>Winmispiraceae</taxon>
        <taxon>Winmispira</taxon>
    </lineage>
</organism>
<feature type="transmembrane region" description="Helical" evidence="10">
    <location>
        <begin position="348"/>
        <end position="367"/>
    </location>
</feature>
<dbReference type="Gene3D" id="1.20.1530.20">
    <property type="match status" value="1"/>
</dbReference>
<evidence type="ECO:0000313" key="12">
    <source>
        <dbReference type="EMBL" id="AEJ62537.1"/>
    </source>
</evidence>
<feature type="transmembrane region" description="Helical" evidence="10">
    <location>
        <begin position="148"/>
        <end position="171"/>
    </location>
</feature>
<keyword evidence="5 10" id="KW-1133">Transmembrane helix</keyword>
<evidence type="ECO:0000256" key="1">
    <source>
        <dbReference type="ARBA" id="ARBA00004141"/>
    </source>
</evidence>
<keyword evidence="13" id="KW-1185">Reference proteome</keyword>